<evidence type="ECO:0000313" key="2">
    <source>
        <dbReference type="Proteomes" id="UP000542776"/>
    </source>
</evidence>
<keyword evidence="2" id="KW-1185">Reference proteome</keyword>
<accession>A0A7W6EDL7</accession>
<dbReference type="EMBL" id="JACIEK010000001">
    <property type="protein sequence ID" value="MBB3997377.1"/>
    <property type="molecule type" value="Genomic_DNA"/>
</dbReference>
<organism evidence="1 2">
    <name type="scientific">Aureimonas pseudogalii</name>
    <dbReference type="NCBI Taxonomy" id="1744844"/>
    <lineage>
        <taxon>Bacteria</taxon>
        <taxon>Pseudomonadati</taxon>
        <taxon>Pseudomonadota</taxon>
        <taxon>Alphaproteobacteria</taxon>
        <taxon>Hyphomicrobiales</taxon>
        <taxon>Aurantimonadaceae</taxon>
        <taxon>Aureimonas</taxon>
    </lineage>
</organism>
<comment type="caution">
    <text evidence="1">The sequence shown here is derived from an EMBL/GenBank/DDBJ whole genome shotgun (WGS) entry which is preliminary data.</text>
</comment>
<sequence length="71" mass="7551">MTGHSTVGTVVLGILLAVLAVGPAGPFDPFRVRPVTMQGRSGLAYYSSVSRTYRFTAEPSRADIPQLDAAR</sequence>
<dbReference type="AlphaFoldDB" id="A0A7W6EDL7"/>
<protein>
    <submittedName>
        <fullName evidence="1">Uncharacterized protein</fullName>
    </submittedName>
</protein>
<dbReference type="Proteomes" id="UP000542776">
    <property type="component" value="Unassembled WGS sequence"/>
</dbReference>
<gene>
    <name evidence="1" type="ORF">GGR04_001198</name>
</gene>
<name>A0A7W6EDL7_9HYPH</name>
<dbReference type="RefSeq" id="WP_183198802.1">
    <property type="nucleotide sequence ID" value="NZ_JACIEK010000001.1"/>
</dbReference>
<evidence type="ECO:0000313" key="1">
    <source>
        <dbReference type="EMBL" id="MBB3997377.1"/>
    </source>
</evidence>
<proteinExistence type="predicted"/>
<reference evidence="1 2" key="1">
    <citation type="submission" date="2020-08" db="EMBL/GenBank/DDBJ databases">
        <title>Genomic Encyclopedia of Type Strains, Phase IV (KMG-IV): sequencing the most valuable type-strain genomes for metagenomic binning, comparative biology and taxonomic classification.</title>
        <authorList>
            <person name="Goeker M."/>
        </authorList>
    </citation>
    <scope>NUCLEOTIDE SEQUENCE [LARGE SCALE GENOMIC DNA]</scope>
    <source>
        <strain evidence="1 2">DSM 102238</strain>
    </source>
</reference>